<protein>
    <submittedName>
        <fullName evidence="2">Uncharacterized protein</fullName>
    </submittedName>
</protein>
<sequence>MTYWDVLARDRANRETAAALSPILRAAGPARPTPVLADADRTIAALRETVAAQAREIAKLKAELAARH</sequence>
<evidence type="ECO:0000313" key="2">
    <source>
        <dbReference type="EMBL" id="PWR22531.1"/>
    </source>
</evidence>
<comment type="caution">
    <text evidence="2">The sequence shown here is derived from an EMBL/GenBank/DDBJ whole genome shotgun (WGS) entry which is preliminary data.</text>
</comment>
<dbReference type="EMBL" id="QGLE01000006">
    <property type="protein sequence ID" value="PWR22531.1"/>
    <property type="molecule type" value="Genomic_DNA"/>
</dbReference>
<evidence type="ECO:0000256" key="1">
    <source>
        <dbReference type="SAM" id="Coils"/>
    </source>
</evidence>
<feature type="coiled-coil region" evidence="1">
    <location>
        <begin position="36"/>
        <end position="63"/>
    </location>
</feature>
<keyword evidence="3" id="KW-1185">Reference proteome</keyword>
<keyword evidence="1" id="KW-0175">Coiled coil</keyword>
<accession>A0A317E7D0</accession>
<proteinExistence type="predicted"/>
<organism evidence="2 3">
    <name type="scientific">Zavarzinia aquatilis</name>
    <dbReference type="NCBI Taxonomy" id="2211142"/>
    <lineage>
        <taxon>Bacteria</taxon>
        <taxon>Pseudomonadati</taxon>
        <taxon>Pseudomonadota</taxon>
        <taxon>Alphaproteobacteria</taxon>
        <taxon>Rhodospirillales</taxon>
        <taxon>Zavarziniaceae</taxon>
        <taxon>Zavarzinia</taxon>
    </lineage>
</organism>
<reference evidence="2 3" key="1">
    <citation type="submission" date="2018-05" db="EMBL/GenBank/DDBJ databases">
        <title>Zavarzinia sp. HR-AS.</title>
        <authorList>
            <person name="Lee Y."/>
            <person name="Jeon C.O."/>
        </authorList>
    </citation>
    <scope>NUCLEOTIDE SEQUENCE [LARGE SCALE GENOMIC DNA]</scope>
    <source>
        <strain evidence="2 3">HR-AS</strain>
    </source>
</reference>
<name>A0A317E7D0_9PROT</name>
<evidence type="ECO:0000313" key="3">
    <source>
        <dbReference type="Proteomes" id="UP000245461"/>
    </source>
</evidence>
<dbReference type="OrthoDB" id="9951816at2"/>
<gene>
    <name evidence="2" type="ORF">DKG74_11690</name>
</gene>
<dbReference type="AlphaFoldDB" id="A0A317E7D0"/>
<dbReference type="Proteomes" id="UP000245461">
    <property type="component" value="Unassembled WGS sequence"/>
</dbReference>
<dbReference type="RefSeq" id="WP_109905938.1">
    <property type="nucleotide sequence ID" value="NZ_QGLE01000006.1"/>
</dbReference>